<organism evidence="4 5">
    <name type="scientific">Apiospora hydei</name>
    <dbReference type="NCBI Taxonomy" id="1337664"/>
    <lineage>
        <taxon>Eukaryota</taxon>
        <taxon>Fungi</taxon>
        <taxon>Dikarya</taxon>
        <taxon>Ascomycota</taxon>
        <taxon>Pezizomycotina</taxon>
        <taxon>Sordariomycetes</taxon>
        <taxon>Xylariomycetidae</taxon>
        <taxon>Amphisphaeriales</taxon>
        <taxon>Apiosporaceae</taxon>
        <taxon>Apiospora</taxon>
    </lineage>
</organism>
<evidence type="ECO:0000313" key="5">
    <source>
        <dbReference type="Proteomes" id="UP001433268"/>
    </source>
</evidence>
<comment type="caution">
    <text evidence="4">The sequence shown here is derived from an EMBL/GenBank/DDBJ whole genome shotgun (WGS) entry which is preliminary data.</text>
</comment>
<dbReference type="GeneID" id="92041892"/>
<feature type="domain" description="Yeast cell wall synthesis Kre9/Knh1-like N-terminal" evidence="3">
    <location>
        <begin position="73"/>
        <end position="164"/>
    </location>
</feature>
<reference evidence="4 5" key="1">
    <citation type="submission" date="2023-01" db="EMBL/GenBank/DDBJ databases">
        <title>Analysis of 21 Apiospora genomes using comparative genomics revels a genus with tremendous synthesis potential of carbohydrate active enzymes and secondary metabolites.</title>
        <authorList>
            <person name="Sorensen T."/>
        </authorList>
    </citation>
    <scope>NUCLEOTIDE SEQUENCE [LARGE SCALE GENOMIC DNA]</scope>
    <source>
        <strain evidence="4 5">CBS 114990</strain>
    </source>
</reference>
<dbReference type="RefSeq" id="XP_066672450.1">
    <property type="nucleotide sequence ID" value="XM_066808832.1"/>
</dbReference>
<dbReference type="PANTHER" id="PTHR40633:SF1">
    <property type="entry name" value="GPI ANCHORED SERINE-THREONINE RICH PROTEIN (AFU_ORTHOLOGUE AFUA_1G03630)"/>
    <property type="match status" value="1"/>
</dbReference>
<dbReference type="EMBL" id="JAQQWN010000004">
    <property type="protein sequence ID" value="KAK8089556.1"/>
    <property type="molecule type" value="Genomic_DNA"/>
</dbReference>
<feature type="region of interest" description="Disordered" evidence="2">
    <location>
        <begin position="1"/>
        <end position="28"/>
    </location>
</feature>
<name>A0ABR1X2B2_9PEZI</name>
<dbReference type="Pfam" id="PF10342">
    <property type="entry name" value="Kre9_KNH"/>
    <property type="match status" value="1"/>
</dbReference>
<evidence type="ECO:0000256" key="1">
    <source>
        <dbReference type="ARBA" id="ARBA00022729"/>
    </source>
</evidence>
<dbReference type="Proteomes" id="UP001433268">
    <property type="component" value="Unassembled WGS sequence"/>
</dbReference>
<gene>
    <name evidence="4" type="ORF">PG997_004517</name>
</gene>
<sequence length="303" mass="30819">MPKKKPKWEDGLAAEGRNPSAAPGERANEMGLMPLRPCYGQIRQDAFRYCLRRRRHLRRLGLAQVDGFDAIVSPTDGQKVVAGEKLNIKWQPRDVTGSVKIALIGGATQNTQVPLTTISSGVDNQAGAFEWTVPADLGDKAVYGLTITLESDPKTFQYSFPFHIAPAEGGASTAAATSEAAAGGYKATGMPTVTVSLSSAASTAAASSSAPAYAVSSAPAVSSSKAVVPASSSAPAATYPTVAPAGNSSASYSAGVPTTMASYPATNSSKPTGAPSPIPTAGASRLATGSFIAVAAGAAYFFL</sequence>
<keyword evidence="1" id="KW-0732">Signal</keyword>
<dbReference type="PANTHER" id="PTHR40633">
    <property type="entry name" value="MATRIX PROTEIN, PUTATIVE (AFU_ORTHOLOGUE AFUA_8G05410)-RELATED"/>
    <property type="match status" value="1"/>
</dbReference>
<proteinExistence type="predicted"/>
<dbReference type="InterPro" id="IPR018466">
    <property type="entry name" value="Kre9/Knh1-like_N"/>
</dbReference>
<evidence type="ECO:0000313" key="4">
    <source>
        <dbReference type="EMBL" id="KAK8089556.1"/>
    </source>
</evidence>
<evidence type="ECO:0000256" key="2">
    <source>
        <dbReference type="SAM" id="MobiDB-lite"/>
    </source>
</evidence>
<protein>
    <recommendedName>
        <fullName evidence="3">Yeast cell wall synthesis Kre9/Knh1-like N-terminal domain-containing protein</fullName>
    </recommendedName>
</protein>
<dbReference type="InterPro" id="IPR052982">
    <property type="entry name" value="SRP1/TIP1-like"/>
</dbReference>
<keyword evidence="5" id="KW-1185">Reference proteome</keyword>
<evidence type="ECO:0000259" key="3">
    <source>
        <dbReference type="Pfam" id="PF10342"/>
    </source>
</evidence>
<accession>A0ABR1X2B2</accession>